<dbReference type="Gene3D" id="3.40.50.20">
    <property type="match status" value="1"/>
</dbReference>
<dbReference type="NCBIfam" id="TIGR03570">
    <property type="entry name" value="NeuD_NnaD"/>
    <property type="match status" value="1"/>
</dbReference>
<accession>A0ABS4WIA6</accession>
<comment type="caution">
    <text evidence="2">The sequence shown here is derived from an EMBL/GenBank/DDBJ whole genome shotgun (WGS) entry which is preliminary data.</text>
</comment>
<name>A0ABS4WIA6_9MICC</name>
<feature type="domain" description="PglD N-terminal" evidence="1">
    <location>
        <begin position="3"/>
        <end position="79"/>
    </location>
</feature>
<dbReference type="InterPro" id="IPR020019">
    <property type="entry name" value="AcTrfase_PglD-like"/>
</dbReference>
<evidence type="ECO:0000313" key="3">
    <source>
        <dbReference type="Proteomes" id="UP000766570"/>
    </source>
</evidence>
<dbReference type="Pfam" id="PF17836">
    <property type="entry name" value="PglD_N"/>
    <property type="match status" value="1"/>
</dbReference>
<dbReference type="InterPro" id="IPR011004">
    <property type="entry name" value="Trimer_LpxA-like_sf"/>
</dbReference>
<dbReference type="EMBL" id="JAGIOE010000001">
    <property type="protein sequence ID" value="MBP2375925.1"/>
    <property type="molecule type" value="Genomic_DNA"/>
</dbReference>
<proteinExistence type="predicted"/>
<dbReference type="InterPro" id="IPR041561">
    <property type="entry name" value="PglD_N"/>
</dbReference>
<reference evidence="2 3" key="1">
    <citation type="submission" date="2021-03" db="EMBL/GenBank/DDBJ databases">
        <title>Sequencing the genomes of 1000 actinobacteria strains.</title>
        <authorList>
            <person name="Klenk H.-P."/>
        </authorList>
    </citation>
    <scope>NUCLEOTIDE SEQUENCE [LARGE SCALE GENOMIC DNA]</scope>
    <source>
        <strain evidence="2 3">DSM 15454</strain>
    </source>
</reference>
<dbReference type="RefSeq" id="WP_209910221.1">
    <property type="nucleotide sequence ID" value="NZ_BAAAMI010000023.1"/>
</dbReference>
<dbReference type="PANTHER" id="PTHR43300:SF7">
    <property type="entry name" value="UDP-N-ACETYLBACILLOSAMINE N-ACETYLTRANSFERASE"/>
    <property type="match status" value="1"/>
</dbReference>
<dbReference type="CDD" id="cd03360">
    <property type="entry name" value="LbH_AT_putative"/>
    <property type="match status" value="1"/>
</dbReference>
<dbReference type="PANTHER" id="PTHR43300">
    <property type="entry name" value="ACETYLTRANSFERASE"/>
    <property type="match status" value="1"/>
</dbReference>
<sequence length="229" mass="23293">MSRILLLAAGGLARETASSITDTGDHEVVGMLDDFTALHGHLVAGVRVLGGIALAAERSELLLVCAGNGQVRRGIVHRLRTLGVGPERYAGHVSRSASVGVGCSLGPGSIVLPGCVLTCDVTVGAHVVLMPRVVLTHDNHLGDYATLAAGVVLGGGTCIGAAAYLGMNASVRQDLEVGDGAVLGMGAVLLQDQPANCTWAGNPAHRLGPAPFNTSSMQRHALAETAGER</sequence>
<dbReference type="Gene3D" id="2.160.10.10">
    <property type="entry name" value="Hexapeptide repeat proteins"/>
    <property type="match status" value="1"/>
</dbReference>
<dbReference type="Proteomes" id="UP000766570">
    <property type="component" value="Unassembled WGS sequence"/>
</dbReference>
<protein>
    <submittedName>
        <fullName evidence="2">Sugar O-acyltransferase (Sialic acid O-acetyltransferase NeuD family)</fullName>
    </submittedName>
</protein>
<dbReference type="InterPro" id="IPR050179">
    <property type="entry name" value="Trans_hexapeptide_repeat"/>
</dbReference>
<keyword evidence="3" id="KW-1185">Reference proteome</keyword>
<dbReference type="SUPFAM" id="SSF51161">
    <property type="entry name" value="Trimeric LpxA-like enzymes"/>
    <property type="match status" value="1"/>
</dbReference>
<gene>
    <name evidence="2" type="ORF">JOF46_003837</name>
</gene>
<evidence type="ECO:0000313" key="2">
    <source>
        <dbReference type="EMBL" id="MBP2375925.1"/>
    </source>
</evidence>
<organism evidence="2 3">
    <name type="scientific">Paeniglutamicibacter psychrophenolicus</name>
    <dbReference type="NCBI Taxonomy" id="257454"/>
    <lineage>
        <taxon>Bacteria</taxon>
        <taxon>Bacillati</taxon>
        <taxon>Actinomycetota</taxon>
        <taxon>Actinomycetes</taxon>
        <taxon>Micrococcales</taxon>
        <taxon>Micrococcaceae</taxon>
        <taxon>Paeniglutamicibacter</taxon>
    </lineage>
</organism>
<evidence type="ECO:0000259" key="1">
    <source>
        <dbReference type="Pfam" id="PF17836"/>
    </source>
</evidence>